<feature type="transmembrane region" description="Helical" evidence="5">
    <location>
        <begin position="225"/>
        <end position="243"/>
    </location>
</feature>
<feature type="transmembrane region" description="Helical" evidence="5">
    <location>
        <begin position="37"/>
        <end position="57"/>
    </location>
</feature>
<feature type="transmembrane region" description="Helical" evidence="5">
    <location>
        <begin position="189"/>
        <end position="213"/>
    </location>
</feature>
<sequence>MVVTALLFAVTAALYASVGFGGGSTYNALLVLAQTDYRVLPAIALTCNIIVVTGGTFRYTRDGVMPWRRALPIALVAAPFAWAGGRTPIPQHVFIGLLGLGLLVAGLLMLTQRERVIAETRHTSWRDYSIGAGIGYFSGLVGIGGGIFLSPFLHLTRWSQARPIAATASLFILVNSIAGLIGQLMKLDWAGMAAATATYWSLALAVLVGGQLGTHMGLKLLSETWVRRLTALLVLYVAARLIWQFFTR</sequence>
<feature type="transmembrane region" description="Helical" evidence="5">
    <location>
        <begin position="164"/>
        <end position="182"/>
    </location>
</feature>
<evidence type="ECO:0000256" key="5">
    <source>
        <dbReference type="RuleBase" id="RU363041"/>
    </source>
</evidence>
<dbReference type="InterPro" id="IPR002781">
    <property type="entry name" value="TM_pro_TauE-like"/>
</dbReference>
<dbReference type="Proteomes" id="UP000266693">
    <property type="component" value="Unassembled WGS sequence"/>
</dbReference>
<organism evidence="6 7">
    <name type="scientific">Sphingomonas gilva</name>
    <dbReference type="NCBI Taxonomy" id="2305907"/>
    <lineage>
        <taxon>Bacteria</taxon>
        <taxon>Pseudomonadati</taxon>
        <taxon>Pseudomonadota</taxon>
        <taxon>Alphaproteobacteria</taxon>
        <taxon>Sphingomonadales</taxon>
        <taxon>Sphingomonadaceae</taxon>
        <taxon>Sphingomonas</taxon>
    </lineage>
</organism>
<feature type="transmembrane region" description="Helical" evidence="5">
    <location>
        <begin position="130"/>
        <end position="152"/>
    </location>
</feature>
<feature type="transmembrane region" description="Helical" evidence="5">
    <location>
        <begin position="91"/>
        <end position="110"/>
    </location>
</feature>
<name>A0A396RLZ7_9SPHN</name>
<gene>
    <name evidence="6" type="ORF">D1610_12065</name>
</gene>
<dbReference type="PANTHER" id="PTHR43701:SF5">
    <property type="entry name" value="MEMBRANE TRANSPORTER PROTEIN-RELATED"/>
    <property type="match status" value="1"/>
</dbReference>
<dbReference type="PANTHER" id="PTHR43701">
    <property type="entry name" value="MEMBRANE TRANSPORTER PROTEIN MJ0441-RELATED"/>
    <property type="match status" value="1"/>
</dbReference>
<evidence type="ECO:0000256" key="4">
    <source>
        <dbReference type="ARBA" id="ARBA00023136"/>
    </source>
</evidence>
<dbReference type="RefSeq" id="WP_118864436.1">
    <property type="nucleotide sequence ID" value="NZ_QWLV01000005.1"/>
</dbReference>
<evidence type="ECO:0000256" key="1">
    <source>
        <dbReference type="ARBA" id="ARBA00004141"/>
    </source>
</evidence>
<keyword evidence="2 5" id="KW-0812">Transmembrane</keyword>
<dbReference type="OrthoDB" id="560496at2"/>
<comment type="similarity">
    <text evidence="5">Belongs to the 4-toluene sulfonate uptake permease (TSUP) (TC 2.A.102) family.</text>
</comment>
<comment type="subcellular location">
    <subcellularLocation>
        <location evidence="5">Cell membrane</location>
        <topology evidence="5">Multi-pass membrane protein</topology>
    </subcellularLocation>
    <subcellularLocation>
        <location evidence="1">Membrane</location>
        <topology evidence="1">Multi-pass membrane protein</topology>
    </subcellularLocation>
</comment>
<dbReference type="InterPro" id="IPR051598">
    <property type="entry name" value="TSUP/Inactive_protease-like"/>
</dbReference>
<dbReference type="EMBL" id="QWLV01000005">
    <property type="protein sequence ID" value="RHW17269.1"/>
    <property type="molecule type" value="Genomic_DNA"/>
</dbReference>
<dbReference type="AlphaFoldDB" id="A0A396RLZ7"/>
<dbReference type="GO" id="GO:0005886">
    <property type="term" value="C:plasma membrane"/>
    <property type="evidence" value="ECO:0007669"/>
    <property type="project" value="UniProtKB-SubCell"/>
</dbReference>
<evidence type="ECO:0000313" key="7">
    <source>
        <dbReference type="Proteomes" id="UP000266693"/>
    </source>
</evidence>
<proteinExistence type="inferred from homology"/>
<evidence type="ECO:0000256" key="2">
    <source>
        <dbReference type="ARBA" id="ARBA00022692"/>
    </source>
</evidence>
<protein>
    <recommendedName>
        <fullName evidence="5">Probable membrane transporter protein</fullName>
    </recommendedName>
</protein>
<reference evidence="6 7" key="1">
    <citation type="submission" date="2018-08" db="EMBL/GenBank/DDBJ databases">
        <title>The multiple taxonomic identification of Sphingomonas gilva.</title>
        <authorList>
            <person name="Zhu D."/>
            <person name="Zheng S."/>
        </authorList>
    </citation>
    <scope>NUCLEOTIDE SEQUENCE [LARGE SCALE GENOMIC DNA]</scope>
    <source>
        <strain evidence="6 7">ZDH117</strain>
    </source>
</reference>
<keyword evidence="7" id="KW-1185">Reference proteome</keyword>
<accession>A0A396RLZ7</accession>
<keyword evidence="3 5" id="KW-1133">Transmembrane helix</keyword>
<comment type="caution">
    <text evidence="6">The sequence shown here is derived from an EMBL/GenBank/DDBJ whole genome shotgun (WGS) entry which is preliminary data.</text>
</comment>
<evidence type="ECO:0000256" key="3">
    <source>
        <dbReference type="ARBA" id="ARBA00022989"/>
    </source>
</evidence>
<keyword evidence="4 5" id="KW-0472">Membrane</keyword>
<keyword evidence="5" id="KW-1003">Cell membrane</keyword>
<evidence type="ECO:0000313" key="6">
    <source>
        <dbReference type="EMBL" id="RHW17269.1"/>
    </source>
</evidence>
<dbReference type="Pfam" id="PF01925">
    <property type="entry name" value="TauE"/>
    <property type="match status" value="1"/>
</dbReference>